<gene>
    <name evidence="2" type="ORF">GCM10010468_35760</name>
</gene>
<protein>
    <recommendedName>
        <fullName evidence="1">Hemerythrin-like domain-containing protein</fullName>
    </recommendedName>
</protein>
<accession>A0ABP6QG41</accession>
<reference evidence="3" key="1">
    <citation type="journal article" date="2019" name="Int. J. Syst. Evol. Microbiol.">
        <title>The Global Catalogue of Microorganisms (GCM) 10K type strain sequencing project: providing services to taxonomists for standard genome sequencing and annotation.</title>
        <authorList>
            <consortium name="The Broad Institute Genomics Platform"/>
            <consortium name="The Broad Institute Genome Sequencing Center for Infectious Disease"/>
            <person name="Wu L."/>
            <person name="Ma J."/>
        </authorList>
    </citation>
    <scope>NUCLEOTIDE SEQUENCE [LARGE SCALE GENOMIC DNA]</scope>
    <source>
        <strain evidence="3">JCM 9377</strain>
    </source>
</reference>
<name>A0ABP6QG41_9ACTN</name>
<organism evidence="2 3">
    <name type="scientific">Actinocorallia longicatena</name>
    <dbReference type="NCBI Taxonomy" id="111803"/>
    <lineage>
        <taxon>Bacteria</taxon>
        <taxon>Bacillati</taxon>
        <taxon>Actinomycetota</taxon>
        <taxon>Actinomycetes</taxon>
        <taxon>Streptosporangiales</taxon>
        <taxon>Thermomonosporaceae</taxon>
        <taxon>Actinocorallia</taxon>
    </lineage>
</organism>
<dbReference type="CDD" id="cd12108">
    <property type="entry name" value="Hr-like"/>
    <property type="match status" value="1"/>
</dbReference>
<comment type="caution">
    <text evidence="2">The sequence shown here is derived from an EMBL/GenBank/DDBJ whole genome shotgun (WGS) entry which is preliminary data.</text>
</comment>
<dbReference type="Pfam" id="PF01814">
    <property type="entry name" value="Hemerythrin"/>
    <property type="match status" value="1"/>
</dbReference>
<sequence>MSDELDMTAMYATHDALRRECELLARATSRSGTDPVGLLRTALGWGLLKAVLRVHHRSEDDALWPVLRQNLAGRPDDLALLEAMEAEHAVIDHVIDAIDTVLAAPHAGSDLLGDLTDSLVTGLTGHLRREEEQALPLIGEAVTAAQWARFVRIHAQRLVPATPTRSTELERHAYLHRWRTAGAALDS</sequence>
<feature type="domain" description="Hemerythrin-like" evidence="1">
    <location>
        <begin position="9"/>
        <end position="138"/>
    </location>
</feature>
<dbReference type="Gene3D" id="1.20.120.520">
    <property type="entry name" value="nmb1532 protein domain like"/>
    <property type="match status" value="1"/>
</dbReference>
<dbReference type="RefSeq" id="WP_344829366.1">
    <property type="nucleotide sequence ID" value="NZ_BAAAUV010000008.1"/>
</dbReference>
<evidence type="ECO:0000313" key="2">
    <source>
        <dbReference type="EMBL" id="GAA3214798.1"/>
    </source>
</evidence>
<keyword evidence="3" id="KW-1185">Reference proteome</keyword>
<proteinExistence type="predicted"/>
<evidence type="ECO:0000313" key="3">
    <source>
        <dbReference type="Proteomes" id="UP001501237"/>
    </source>
</evidence>
<dbReference type="InterPro" id="IPR012312">
    <property type="entry name" value="Hemerythrin-like"/>
</dbReference>
<dbReference type="Proteomes" id="UP001501237">
    <property type="component" value="Unassembled WGS sequence"/>
</dbReference>
<evidence type="ECO:0000259" key="1">
    <source>
        <dbReference type="Pfam" id="PF01814"/>
    </source>
</evidence>
<dbReference type="EMBL" id="BAAAUV010000008">
    <property type="protein sequence ID" value="GAA3214798.1"/>
    <property type="molecule type" value="Genomic_DNA"/>
</dbReference>